<dbReference type="EMBL" id="JABBGG010000002">
    <property type="protein sequence ID" value="NML60489.1"/>
    <property type="molecule type" value="Genomic_DNA"/>
</dbReference>
<dbReference type="InterPro" id="IPR050250">
    <property type="entry name" value="Macrolide_Exporter_MacB"/>
</dbReference>
<feature type="domain" description="MacB-like periplasmic core" evidence="9">
    <location>
        <begin position="20"/>
        <end position="243"/>
    </location>
</feature>
<dbReference type="InterPro" id="IPR025857">
    <property type="entry name" value="MacB_PCD"/>
</dbReference>
<evidence type="ECO:0000256" key="1">
    <source>
        <dbReference type="ARBA" id="ARBA00004651"/>
    </source>
</evidence>
<feature type="transmembrane region" description="Helical" evidence="7">
    <location>
        <begin position="693"/>
        <end position="712"/>
    </location>
</feature>
<evidence type="ECO:0000256" key="4">
    <source>
        <dbReference type="ARBA" id="ARBA00022989"/>
    </source>
</evidence>
<dbReference type="Pfam" id="PF12704">
    <property type="entry name" value="MacB_PCD"/>
    <property type="match status" value="1"/>
</dbReference>
<feature type="transmembrane region" description="Helical" evidence="7">
    <location>
        <begin position="445"/>
        <end position="463"/>
    </location>
</feature>
<dbReference type="PANTHER" id="PTHR30572">
    <property type="entry name" value="MEMBRANE COMPONENT OF TRANSPORTER-RELATED"/>
    <property type="match status" value="1"/>
</dbReference>
<feature type="transmembrane region" description="Helical" evidence="7">
    <location>
        <begin position="304"/>
        <end position="328"/>
    </location>
</feature>
<keyword evidence="5 7" id="KW-0472">Membrane</keyword>
<evidence type="ECO:0000259" key="8">
    <source>
        <dbReference type="Pfam" id="PF02687"/>
    </source>
</evidence>
<evidence type="ECO:0000256" key="3">
    <source>
        <dbReference type="ARBA" id="ARBA00022692"/>
    </source>
</evidence>
<feature type="transmembrane region" description="Helical" evidence="7">
    <location>
        <begin position="349"/>
        <end position="374"/>
    </location>
</feature>
<accession>A0A848HK23</accession>
<feature type="transmembrane region" description="Helical" evidence="7">
    <location>
        <begin position="394"/>
        <end position="417"/>
    </location>
</feature>
<dbReference type="GO" id="GO:0005886">
    <property type="term" value="C:plasma membrane"/>
    <property type="evidence" value="ECO:0007669"/>
    <property type="project" value="UniProtKB-SubCell"/>
</dbReference>
<comment type="subcellular location">
    <subcellularLocation>
        <location evidence="1">Cell membrane</location>
        <topology evidence="1">Multi-pass membrane protein</topology>
    </subcellularLocation>
</comment>
<feature type="transmembrane region" description="Helical" evidence="7">
    <location>
        <begin position="776"/>
        <end position="798"/>
    </location>
</feature>
<organism evidence="10 11">
    <name type="scientific">Massilia polaris</name>
    <dbReference type="NCBI Taxonomy" id="2728846"/>
    <lineage>
        <taxon>Bacteria</taxon>
        <taxon>Pseudomonadati</taxon>
        <taxon>Pseudomonadota</taxon>
        <taxon>Betaproteobacteria</taxon>
        <taxon>Burkholderiales</taxon>
        <taxon>Oxalobacteraceae</taxon>
        <taxon>Telluria group</taxon>
        <taxon>Massilia</taxon>
    </lineage>
</organism>
<evidence type="ECO:0000313" key="11">
    <source>
        <dbReference type="Proteomes" id="UP000583752"/>
    </source>
</evidence>
<evidence type="ECO:0000259" key="9">
    <source>
        <dbReference type="Pfam" id="PF12704"/>
    </source>
</evidence>
<dbReference type="GO" id="GO:0022857">
    <property type="term" value="F:transmembrane transporter activity"/>
    <property type="evidence" value="ECO:0007669"/>
    <property type="project" value="TreeGrafter"/>
</dbReference>
<sequence length="815" mass="87999">MRLKDFRIGWRTLVQEPAYSLVVILGLGVGLAASLLLFGFVQYSWQYNATVPDVGNVYVVKHRANMDPRAPWYDQVPLFLRPAAQKTQGVAAAVAYLPSRPNETGFTVSIDGKLSQLVSLTATPGFAEMLGLQAIRGNLNAALENPDTIVLSEEAAVRLFARPDVVGRSVQIEGKVARVGAVVRRSEANTTIPFEMLLGVNSVLMDKNVRDEMQTGEQGWPAKLLVRTHPGVSLTTITGSLQQALDSAPQLQKLPPDVKQRLGKRKVMDIALSPLRDAYFDQEVEGNFIAGTGDRANRAVVAGLGAIAVLILALAAMNYVNLAAVRVLRRQREVAMRKVLGASMRQIVLQLLAESMLVSMVATGLGLLLAWMALPMFSDLVNRDLDGILSTGNIAAALAIGALLGVVTAIWPAWIAVHVRPGEALAGRAGTESPRGMQLRRAMTVLQVSTAMGFASITLAVAWQTEFAMRVDPGFDAAPMLVIDLPFEAMNSGPAARNLLTALSAHPAIAGYAVSEDAIGRKNGIYHRELKRPEGGVASTEMKWVSPGFFEHYRIKPEAGRLFNSRIDKEDDPVPLVINAIAARELGFATPSAAVGHTLVYPGPEGKPVHKRVVGIAPEVRFHSLREAPRAMGYELSTASTILSVRAAGTVADAERALREIWPKYFPDAILKMHHAGDVLALNYADDARMAKLLAVATCIALAIAAFGTYVLSAHTVQRRAKEIVLRKLHGARRRDIGKLVLREIGALTLVSALIGLPLAAVAIERYLATYVEHAPIGYWTMLFALASTLAVAMIAVARQAWIAMRMMPAEALRV</sequence>
<evidence type="ECO:0000256" key="2">
    <source>
        <dbReference type="ARBA" id="ARBA00022475"/>
    </source>
</evidence>
<feature type="transmembrane region" description="Helical" evidence="7">
    <location>
        <begin position="740"/>
        <end position="764"/>
    </location>
</feature>
<gene>
    <name evidence="10" type="ORF">HHL21_05170</name>
</gene>
<evidence type="ECO:0000256" key="6">
    <source>
        <dbReference type="ARBA" id="ARBA00038076"/>
    </source>
</evidence>
<dbReference type="InterPro" id="IPR003838">
    <property type="entry name" value="ABC3_permease_C"/>
</dbReference>
<keyword evidence="3 7" id="KW-0812">Transmembrane</keyword>
<dbReference type="PANTHER" id="PTHR30572:SF4">
    <property type="entry name" value="ABC TRANSPORTER PERMEASE YTRF"/>
    <property type="match status" value="1"/>
</dbReference>
<dbReference type="RefSeq" id="WP_169464183.1">
    <property type="nucleotide sequence ID" value="NZ_JABBGG010000002.1"/>
</dbReference>
<dbReference type="Pfam" id="PF02687">
    <property type="entry name" value="FtsX"/>
    <property type="match status" value="2"/>
</dbReference>
<reference evidence="10 11" key="1">
    <citation type="submission" date="2020-04" db="EMBL/GenBank/DDBJ databases">
        <title>Massilia sp. RP-1-19 isolated from soil.</title>
        <authorList>
            <person name="Dahal R.H."/>
        </authorList>
    </citation>
    <scope>NUCLEOTIDE SEQUENCE [LARGE SCALE GENOMIC DNA]</scope>
    <source>
        <strain evidence="10 11">RP-1-19</strain>
    </source>
</reference>
<evidence type="ECO:0000256" key="7">
    <source>
        <dbReference type="SAM" id="Phobius"/>
    </source>
</evidence>
<feature type="transmembrane region" description="Helical" evidence="7">
    <location>
        <begin position="21"/>
        <end position="45"/>
    </location>
</feature>
<evidence type="ECO:0000313" key="10">
    <source>
        <dbReference type="EMBL" id="NML60489.1"/>
    </source>
</evidence>
<protein>
    <submittedName>
        <fullName evidence="10">FtsX-like permease family protein</fullName>
    </submittedName>
</protein>
<comment type="caution">
    <text evidence="10">The sequence shown here is derived from an EMBL/GenBank/DDBJ whole genome shotgun (WGS) entry which is preliminary data.</text>
</comment>
<name>A0A848HK23_9BURK</name>
<proteinExistence type="inferred from homology"/>
<keyword evidence="2" id="KW-1003">Cell membrane</keyword>
<comment type="similarity">
    <text evidence="6">Belongs to the ABC-4 integral membrane protein family.</text>
</comment>
<keyword evidence="4 7" id="KW-1133">Transmembrane helix</keyword>
<keyword evidence="11" id="KW-1185">Reference proteome</keyword>
<feature type="domain" description="ABC3 transporter permease C-terminal" evidence="8">
    <location>
        <begin position="306"/>
        <end position="418"/>
    </location>
</feature>
<feature type="domain" description="ABC3 transporter permease C-terminal" evidence="8">
    <location>
        <begin position="696"/>
        <end position="807"/>
    </location>
</feature>
<dbReference type="Proteomes" id="UP000583752">
    <property type="component" value="Unassembled WGS sequence"/>
</dbReference>
<dbReference type="AlphaFoldDB" id="A0A848HK23"/>
<evidence type="ECO:0000256" key="5">
    <source>
        <dbReference type="ARBA" id="ARBA00023136"/>
    </source>
</evidence>